<dbReference type="GO" id="GO:0016887">
    <property type="term" value="F:ATP hydrolysis activity"/>
    <property type="evidence" value="ECO:0007669"/>
    <property type="project" value="InterPro"/>
</dbReference>
<dbReference type="Pfam" id="PF00004">
    <property type="entry name" value="AAA"/>
    <property type="match status" value="1"/>
</dbReference>
<dbReference type="AlphaFoldDB" id="A0A8H3IZ77"/>
<dbReference type="EMBL" id="CAJPDT010000077">
    <property type="protein sequence ID" value="CAF9934509.1"/>
    <property type="molecule type" value="Genomic_DNA"/>
</dbReference>
<dbReference type="SUPFAM" id="SSF52540">
    <property type="entry name" value="P-loop containing nucleoside triphosphate hydrolases"/>
    <property type="match status" value="1"/>
</dbReference>
<evidence type="ECO:0000313" key="2">
    <source>
        <dbReference type="EMBL" id="CAF9934509.1"/>
    </source>
</evidence>
<gene>
    <name evidence="2" type="ORF">IMSHALPRED_009732</name>
</gene>
<proteinExistence type="predicted"/>
<dbReference type="PANTHER" id="PTHR46411">
    <property type="entry name" value="FAMILY ATPASE, PUTATIVE-RELATED"/>
    <property type="match status" value="1"/>
</dbReference>
<name>A0A8H3IZ77_9LECA</name>
<organism evidence="2 3">
    <name type="scientific">Imshaugia aleurites</name>
    <dbReference type="NCBI Taxonomy" id="172621"/>
    <lineage>
        <taxon>Eukaryota</taxon>
        <taxon>Fungi</taxon>
        <taxon>Dikarya</taxon>
        <taxon>Ascomycota</taxon>
        <taxon>Pezizomycotina</taxon>
        <taxon>Lecanoromycetes</taxon>
        <taxon>OSLEUM clade</taxon>
        <taxon>Lecanoromycetidae</taxon>
        <taxon>Lecanorales</taxon>
        <taxon>Lecanorineae</taxon>
        <taxon>Parmeliaceae</taxon>
        <taxon>Imshaugia</taxon>
    </lineage>
</organism>
<dbReference type="InterPro" id="IPR027417">
    <property type="entry name" value="P-loop_NTPase"/>
</dbReference>
<feature type="domain" description="ATPase AAA-type core" evidence="1">
    <location>
        <begin position="1"/>
        <end position="75"/>
    </location>
</feature>
<dbReference type="Proteomes" id="UP000664534">
    <property type="component" value="Unassembled WGS sequence"/>
</dbReference>
<accession>A0A8H3IZ77</accession>
<dbReference type="PANTHER" id="PTHR46411:SF3">
    <property type="entry name" value="AAA+ ATPASE DOMAIN-CONTAINING PROTEIN"/>
    <property type="match status" value="1"/>
</dbReference>
<dbReference type="Gene3D" id="3.40.50.300">
    <property type="entry name" value="P-loop containing nucleotide triphosphate hydrolases"/>
    <property type="match status" value="1"/>
</dbReference>
<dbReference type="OrthoDB" id="5380829at2759"/>
<comment type="caution">
    <text evidence="2">The sequence shown here is derived from an EMBL/GenBank/DDBJ whole genome shotgun (WGS) entry which is preliminary data.</text>
</comment>
<sequence>MLLNGEPGVGKTLTAESVAEEMRQPLYMMSASELRETAAEVEESLEQVLELTSKWNAILLLDECDMFLEARRNRLVSAFSLIPPGTTTILTIFYCPDIPIERELLRQTIVTARLHMSGQLAAYGDGPLLPADDPYNTPVVEGETCTLSIDSQRVPHTQIIPNHLTYQIALNALQGLFGFLYTDNHPGSAVSEISDPGLTGNFKRIGLVGISPML</sequence>
<reference evidence="2" key="1">
    <citation type="submission" date="2021-03" db="EMBL/GenBank/DDBJ databases">
        <authorList>
            <person name="Tagirdzhanova G."/>
        </authorList>
    </citation>
    <scope>NUCLEOTIDE SEQUENCE</scope>
</reference>
<dbReference type="GO" id="GO:0005524">
    <property type="term" value="F:ATP binding"/>
    <property type="evidence" value="ECO:0007669"/>
    <property type="project" value="InterPro"/>
</dbReference>
<keyword evidence="3" id="KW-1185">Reference proteome</keyword>
<dbReference type="InterPro" id="IPR003959">
    <property type="entry name" value="ATPase_AAA_core"/>
</dbReference>
<evidence type="ECO:0000313" key="3">
    <source>
        <dbReference type="Proteomes" id="UP000664534"/>
    </source>
</evidence>
<protein>
    <recommendedName>
        <fullName evidence="1">ATPase AAA-type core domain-containing protein</fullName>
    </recommendedName>
</protein>
<evidence type="ECO:0000259" key="1">
    <source>
        <dbReference type="Pfam" id="PF00004"/>
    </source>
</evidence>